<dbReference type="InterPro" id="IPR039261">
    <property type="entry name" value="FNR_nucleotide-bd"/>
</dbReference>
<accession>G9WJK2</accession>
<protein>
    <submittedName>
        <fullName evidence="4">Putative ferric reductase</fullName>
    </submittedName>
</protein>
<feature type="transmembrane region" description="Helical" evidence="2">
    <location>
        <begin position="109"/>
        <end position="130"/>
    </location>
</feature>
<gene>
    <name evidence="4" type="ORF">OKIT_0943</name>
</gene>
<dbReference type="InterPro" id="IPR017927">
    <property type="entry name" value="FAD-bd_FR_type"/>
</dbReference>
<name>G9WJK2_9LACO</name>
<dbReference type="eggNOG" id="COG4097">
    <property type="taxonomic scope" value="Bacteria"/>
</dbReference>
<dbReference type="PANTHER" id="PTHR11972">
    <property type="entry name" value="NADPH OXIDASE"/>
    <property type="match status" value="1"/>
</dbReference>
<keyword evidence="5" id="KW-1185">Reference proteome</keyword>
<dbReference type="GO" id="GO:0005886">
    <property type="term" value="C:plasma membrane"/>
    <property type="evidence" value="ECO:0007669"/>
    <property type="project" value="TreeGrafter"/>
</dbReference>
<evidence type="ECO:0000313" key="5">
    <source>
        <dbReference type="Proteomes" id="UP000004959"/>
    </source>
</evidence>
<keyword evidence="2" id="KW-0472">Membrane</keyword>
<dbReference type="OrthoDB" id="573132at2"/>
<dbReference type="Pfam" id="PF08022">
    <property type="entry name" value="FAD_binding_8"/>
    <property type="match status" value="1"/>
</dbReference>
<dbReference type="InterPro" id="IPR013112">
    <property type="entry name" value="FAD-bd_8"/>
</dbReference>
<evidence type="ECO:0000313" key="4">
    <source>
        <dbReference type="EMBL" id="EHN59047.1"/>
    </source>
</evidence>
<dbReference type="Proteomes" id="UP000004959">
    <property type="component" value="Chromosome"/>
</dbReference>
<evidence type="ECO:0000256" key="1">
    <source>
        <dbReference type="ARBA" id="ARBA00023002"/>
    </source>
</evidence>
<keyword evidence="2" id="KW-1133">Transmembrane helix</keyword>
<feature type="transmembrane region" description="Helical" evidence="2">
    <location>
        <begin position="151"/>
        <end position="170"/>
    </location>
</feature>
<dbReference type="EMBL" id="AFVZ01000001">
    <property type="protein sequence ID" value="EHN59047.1"/>
    <property type="molecule type" value="Genomic_DNA"/>
</dbReference>
<keyword evidence="1" id="KW-0560">Oxidoreductase</keyword>
<dbReference type="AlphaFoldDB" id="G9WJK2"/>
<dbReference type="InterPro" id="IPR017938">
    <property type="entry name" value="Riboflavin_synthase-like_b-brl"/>
</dbReference>
<feature type="transmembrane region" description="Helical" evidence="2">
    <location>
        <begin position="7"/>
        <end position="27"/>
    </location>
</feature>
<dbReference type="Gene3D" id="2.40.30.10">
    <property type="entry name" value="Translation factors"/>
    <property type="match status" value="1"/>
</dbReference>
<keyword evidence="2" id="KW-0812">Transmembrane</keyword>
<comment type="caution">
    <text evidence="4">The sequence shown here is derived from an EMBL/GenBank/DDBJ whole genome shotgun (WGS) entry which is preliminary data.</text>
</comment>
<dbReference type="PATRIC" id="fig|1045004.4.peg.943"/>
<feature type="transmembrane region" description="Helical" evidence="2">
    <location>
        <begin position="39"/>
        <end position="58"/>
    </location>
</feature>
<dbReference type="PROSITE" id="PS51384">
    <property type="entry name" value="FAD_FR"/>
    <property type="match status" value="1"/>
</dbReference>
<dbReference type="SUPFAM" id="SSF52343">
    <property type="entry name" value="Ferredoxin reductase-like, C-terminal NADP-linked domain"/>
    <property type="match status" value="1"/>
</dbReference>
<reference evidence="4 5" key="1">
    <citation type="journal article" date="2012" name="PLoS ONE">
        <title>Functional divergence in the genus oenococcus as predicted by genome sequencing of the newly-described species, Oenococcus kitaharae.</title>
        <authorList>
            <person name="Borneman A.R."/>
            <person name="McCarthy J.M."/>
            <person name="Chambers P.J."/>
            <person name="Bartowsky E.J."/>
        </authorList>
    </citation>
    <scope>NUCLEOTIDE SEQUENCE [LARGE SCALE GENOMIC DNA]</scope>
    <source>
        <strain evidence="5">DSM17330</strain>
    </source>
</reference>
<feature type="domain" description="FAD-binding FR-type" evidence="3">
    <location>
        <begin position="207"/>
        <end position="309"/>
    </location>
</feature>
<feature type="transmembrane region" description="Helical" evidence="2">
    <location>
        <begin position="70"/>
        <end position="89"/>
    </location>
</feature>
<dbReference type="GO" id="GO:0016491">
    <property type="term" value="F:oxidoreductase activity"/>
    <property type="evidence" value="ECO:0007669"/>
    <property type="project" value="UniProtKB-KW"/>
</dbReference>
<dbReference type="HOGENOM" id="CLU_003827_19_3_9"/>
<dbReference type="InterPro" id="IPR050369">
    <property type="entry name" value="RBOH/FRE"/>
</dbReference>
<dbReference type="SUPFAM" id="SSF63380">
    <property type="entry name" value="Riboflavin synthase domain-like"/>
    <property type="match status" value="1"/>
</dbReference>
<dbReference type="STRING" id="336988.NT96_05510"/>
<sequence>MLKRHEAALYATWLIILVAIPAPLVYFLNQNLVDTRQNILIYSFGVVAYVWWLTIVFLSTRPRWLDRLIGLPSMYFAHALLGVLALSFATLHKLQAFSIDETIKNLGNYAWYLSIFSIAYAIFFMSGWLVDRMRFLKRIKNQLHFIFKHQLSLWIHRLNFVIIGLIWLHVHLIGRISGITNFIIIFDIYTIFALSAYAWHQFISYDQKKYSGQVIGNFPLDATTQQLVIKLGQKAADYRAGDIFFLKFKKNPVISSEAHPFSVTSSPDESHKVVTFTIQRLGDFTKAINRVAIGSDVQLEGPFGMLDAVVADSAKKKQPVVLYGLGTGIAPLRSLAVKYANKAAIHVIWSTHRNSEIYYDEDFLSLKNNDAHFKYDVKKARFTQENLTSILDKTEISAARFIIVGSAAIVLNVESNLRKIGVAGNRLIDERLTM</sequence>
<dbReference type="Gene3D" id="3.40.50.80">
    <property type="entry name" value="Nucleotide-binding domain of ferredoxin-NADP reductase (FNR) module"/>
    <property type="match status" value="1"/>
</dbReference>
<organism evidence="4 5">
    <name type="scientific">Oenococcus kitaharae DSM 17330</name>
    <dbReference type="NCBI Taxonomy" id="1045004"/>
    <lineage>
        <taxon>Bacteria</taxon>
        <taxon>Bacillati</taxon>
        <taxon>Bacillota</taxon>
        <taxon>Bacilli</taxon>
        <taxon>Lactobacillales</taxon>
        <taxon>Lactobacillaceae</taxon>
        <taxon>Oenococcus</taxon>
    </lineage>
</organism>
<evidence type="ECO:0000256" key="2">
    <source>
        <dbReference type="SAM" id="Phobius"/>
    </source>
</evidence>
<evidence type="ECO:0000259" key="3">
    <source>
        <dbReference type="PROSITE" id="PS51384"/>
    </source>
</evidence>
<proteinExistence type="predicted"/>
<dbReference type="RefSeq" id="WP_007745733.1">
    <property type="nucleotide sequence ID" value="NZ_ATZG01000004.1"/>
</dbReference>
<feature type="transmembrane region" description="Helical" evidence="2">
    <location>
        <begin position="176"/>
        <end position="199"/>
    </location>
</feature>